<dbReference type="AlphaFoldDB" id="A0A368PQE8"/>
<feature type="region of interest" description="Disordered" evidence="1">
    <location>
        <begin position="125"/>
        <end position="144"/>
    </location>
</feature>
<name>A0A368PQE8_SETIT</name>
<reference evidence="2" key="1">
    <citation type="journal article" date="2012" name="Nat. Biotechnol.">
        <title>Reference genome sequence of the model plant Setaria.</title>
        <authorList>
            <person name="Bennetzen J.L."/>
            <person name="Schmutz J."/>
            <person name="Wang H."/>
            <person name="Percifield R."/>
            <person name="Hawkins J."/>
            <person name="Pontaroli A.C."/>
            <person name="Estep M."/>
            <person name="Feng L."/>
            <person name="Vaughn J.N."/>
            <person name="Grimwood J."/>
            <person name="Jenkins J."/>
            <person name="Barry K."/>
            <person name="Lindquist E."/>
            <person name="Hellsten U."/>
            <person name="Deshpande S."/>
            <person name="Wang X."/>
            <person name="Wu X."/>
            <person name="Mitros T."/>
            <person name="Triplett J."/>
            <person name="Yang X."/>
            <person name="Ye C.Y."/>
            <person name="Mauro-Herrera M."/>
            <person name="Wang L."/>
            <person name="Li P."/>
            <person name="Sharma M."/>
            <person name="Sharma R."/>
            <person name="Ronald P.C."/>
            <person name="Panaud O."/>
            <person name="Kellogg E.A."/>
            <person name="Brutnell T.P."/>
            <person name="Doust A.N."/>
            <person name="Tuskan G.A."/>
            <person name="Rokhsar D."/>
            <person name="Devos K.M."/>
        </authorList>
    </citation>
    <scope>NUCLEOTIDE SEQUENCE [LARGE SCALE GENOMIC DNA]</scope>
    <source>
        <strain evidence="2">Yugu1</strain>
    </source>
</reference>
<evidence type="ECO:0000313" key="2">
    <source>
        <dbReference type="EMBL" id="RCV07658.1"/>
    </source>
</evidence>
<dbReference type="InterPro" id="IPR053313">
    <property type="entry name" value="RGF"/>
</dbReference>
<evidence type="ECO:0000256" key="1">
    <source>
        <dbReference type="SAM" id="MobiDB-lite"/>
    </source>
</evidence>
<dbReference type="EMBL" id="CM003528">
    <property type="protein sequence ID" value="RCV07658.1"/>
    <property type="molecule type" value="Genomic_DNA"/>
</dbReference>
<organism evidence="2">
    <name type="scientific">Setaria italica</name>
    <name type="common">Foxtail millet</name>
    <name type="synonym">Panicum italicum</name>
    <dbReference type="NCBI Taxonomy" id="4555"/>
    <lineage>
        <taxon>Eukaryota</taxon>
        <taxon>Viridiplantae</taxon>
        <taxon>Streptophyta</taxon>
        <taxon>Embryophyta</taxon>
        <taxon>Tracheophyta</taxon>
        <taxon>Spermatophyta</taxon>
        <taxon>Magnoliopsida</taxon>
        <taxon>Liliopsida</taxon>
        <taxon>Poales</taxon>
        <taxon>Poaceae</taxon>
        <taxon>PACMAD clade</taxon>
        <taxon>Panicoideae</taxon>
        <taxon>Panicodae</taxon>
        <taxon>Paniceae</taxon>
        <taxon>Cenchrinae</taxon>
        <taxon>Setaria</taxon>
    </lineage>
</organism>
<feature type="compositionally biased region" description="Basic and acidic residues" evidence="1">
    <location>
        <begin position="135"/>
        <end position="144"/>
    </location>
</feature>
<gene>
    <name evidence="2" type="ORF">SETIT_1G262800v2</name>
</gene>
<proteinExistence type="predicted"/>
<protein>
    <submittedName>
        <fullName evidence="2">Uncharacterized protein</fullName>
    </submittedName>
</protein>
<dbReference type="PANTHER" id="PTHR34961:SF1">
    <property type="entry name" value="ROOT MERISTEM GROWTH FACTOR 10"/>
    <property type="match status" value="1"/>
</dbReference>
<dbReference type="PANTHER" id="PTHR34961">
    <property type="entry name" value="TRANSMEMBRANE PROTEIN"/>
    <property type="match status" value="1"/>
</dbReference>
<feature type="region of interest" description="Disordered" evidence="1">
    <location>
        <begin position="71"/>
        <end position="108"/>
    </location>
</feature>
<reference evidence="2" key="2">
    <citation type="submission" date="2015-07" db="EMBL/GenBank/DDBJ databases">
        <authorList>
            <person name="Noorani M."/>
        </authorList>
    </citation>
    <scope>NUCLEOTIDE SEQUENCE</scope>
    <source>
        <strain evidence="2">Yugu1</strain>
    </source>
</reference>
<sequence>MPFSLTYPCILRDHYKQPHHSSMFSPSSTLALKGQLKLSTTTTVLIAAFILTLYINSCEARHLRVHGKDYSRMLPASSSPPKGVTDGGASKGKMRSSSEVPVGSNMDTSMGNEAVIAAKKEMASSGDSCRGSLRKRSEGMKVRSSLRERSVLGAESNSELIVGSNTTTAYTAETLVAMDYLDAHPAPAVHNR</sequence>
<dbReference type="OrthoDB" id="685149at2759"/>
<accession>A0A368PQE8</accession>
<feature type="compositionally biased region" description="Polar residues" evidence="1">
    <location>
        <begin position="95"/>
        <end position="108"/>
    </location>
</feature>